<reference evidence="4" key="1">
    <citation type="submission" date="2025-08" db="UniProtKB">
        <authorList>
            <consortium name="RefSeq"/>
        </authorList>
    </citation>
    <scope>IDENTIFICATION</scope>
    <source>
        <strain evidence="4">Airmid</strain>
    </source>
</reference>
<name>A0A6P6XS15_DERPT</name>
<keyword evidence="2" id="KW-1133">Transmembrane helix</keyword>
<dbReference type="Proteomes" id="UP000515146">
    <property type="component" value="Unplaced"/>
</dbReference>
<evidence type="ECO:0000256" key="1">
    <source>
        <dbReference type="SAM" id="MobiDB-lite"/>
    </source>
</evidence>
<dbReference type="AlphaFoldDB" id="A0A6P6XS15"/>
<accession>A0A6P6XS15</accession>
<dbReference type="RefSeq" id="XP_027194689.1">
    <property type="nucleotide sequence ID" value="XM_027338888.1"/>
</dbReference>
<keyword evidence="3" id="KW-1185">Reference proteome</keyword>
<proteinExistence type="predicted"/>
<dbReference type="KEGG" id="dpte:113789363"/>
<feature type="compositionally biased region" description="Acidic residues" evidence="1">
    <location>
        <begin position="99"/>
        <end position="109"/>
    </location>
</feature>
<keyword evidence="2" id="KW-0812">Transmembrane</keyword>
<evidence type="ECO:0000313" key="3">
    <source>
        <dbReference type="Proteomes" id="UP000515146"/>
    </source>
</evidence>
<keyword evidence="2" id="KW-0472">Membrane</keyword>
<organism evidence="3 4">
    <name type="scientific">Dermatophagoides pteronyssinus</name>
    <name type="common">European house dust mite</name>
    <dbReference type="NCBI Taxonomy" id="6956"/>
    <lineage>
        <taxon>Eukaryota</taxon>
        <taxon>Metazoa</taxon>
        <taxon>Ecdysozoa</taxon>
        <taxon>Arthropoda</taxon>
        <taxon>Chelicerata</taxon>
        <taxon>Arachnida</taxon>
        <taxon>Acari</taxon>
        <taxon>Acariformes</taxon>
        <taxon>Sarcoptiformes</taxon>
        <taxon>Astigmata</taxon>
        <taxon>Psoroptidia</taxon>
        <taxon>Analgoidea</taxon>
        <taxon>Pyroglyphidae</taxon>
        <taxon>Dermatophagoidinae</taxon>
        <taxon>Dermatophagoides</taxon>
    </lineage>
</organism>
<evidence type="ECO:0000313" key="4">
    <source>
        <dbReference type="RefSeq" id="XP_027194689.1"/>
    </source>
</evidence>
<feature type="transmembrane region" description="Helical" evidence="2">
    <location>
        <begin position="193"/>
        <end position="214"/>
    </location>
</feature>
<feature type="transmembrane region" description="Helical" evidence="2">
    <location>
        <begin position="12"/>
        <end position="33"/>
    </location>
</feature>
<feature type="compositionally biased region" description="Low complexity" evidence="1">
    <location>
        <begin position="110"/>
        <end position="124"/>
    </location>
</feature>
<feature type="transmembrane region" description="Helical" evidence="2">
    <location>
        <begin position="53"/>
        <end position="75"/>
    </location>
</feature>
<sequence>MPIRIQILLSSSLGFIAAFSIGWIIFTLINLLMIINDDDQQPQQNPFHYTNSYYLITCIYSFCVTIFLCSSLRSFTNRKPVTKTSFLNLSSNNNNNNNDDNDDIDDDEQSLSLSSSSSSSTLTSSKTIGYSIGRLSQWLWLIFIIEMLLFTRNMFIFNEQRHLSTIYYVDIGLGDNGNNNNGHGHHQQKYMELWFYTIVSLIKMLLSRFVIYLIDETVANNDWDVGDSD</sequence>
<feature type="region of interest" description="Disordered" evidence="1">
    <location>
        <begin position="92"/>
        <end position="124"/>
    </location>
</feature>
<gene>
    <name evidence="4" type="primary">LOC113789363</name>
</gene>
<protein>
    <submittedName>
        <fullName evidence="4">Uncharacterized protein DDB_G0267764-like</fullName>
    </submittedName>
</protein>
<feature type="transmembrane region" description="Helical" evidence="2">
    <location>
        <begin position="138"/>
        <end position="157"/>
    </location>
</feature>
<dbReference type="InParanoid" id="A0A6P6XS15"/>
<dbReference type="OrthoDB" id="10553164at2759"/>
<evidence type="ECO:0000256" key="2">
    <source>
        <dbReference type="SAM" id="Phobius"/>
    </source>
</evidence>